<dbReference type="EMBL" id="OW152835">
    <property type="protein sequence ID" value="CAH2056310.1"/>
    <property type="molecule type" value="Genomic_DNA"/>
</dbReference>
<dbReference type="InterPro" id="IPR002635">
    <property type="entry name" value="Chorion"/>
</dbReference>
<accession>A0ABN8II98</accession>
<evidence type="ECO:0000256" key="2">
    <source>
        <dbReference type="ARBA" id="ARBA00022737"/>
    </source>
</evidence>
<dbReference type="Pfam" id="PF01723">
    <property type="entry name" value="Chorion_1"/>
    <property type="match status" value="1"/>
</dbReference>
<name>A0ABN8II98_9NEOP</name>
<keyword evidence="2" id="KW-0677">Repeat</keyword>
<organism evidence="4 5">
    <name type="scientific">Iphiclides podalirius</name>
    <name type="common">scarce swallowtail</name>
    <dbReference type="NCBI Taxonomy" id="110791"/>
    <lineage>
        <taxon>Eukaryota</taxon>
        <taxon>Metazoa</taxon>
        <taxon>Ecdysozoa</taxon>
        <taxon>Arthropoda</taxon>
        <taxon>Hexapoda</taxon>
        <taxon>Insecta</taxon>
        <taxon>Pterygota</taxon>
        <taxon>Neoptera</taxon>
        <taxon>Endopterygota</taxon>
        <taxon>Lepidoptera</taxon>
        <taxon>Glossata</taxon>
        <taxon>Ditrysia</taxon>
        <taxon>Papilionoidea</taxon>
        <taxon>Papilionidae</taxon>
        <taxon>Papilioninae</taxon>
        <taxon>Iphiclides</taxon>
    </lineage>
</organism>
<protein>
    <submittedName>
        <fullName evidence="4">Uncharacterized protein</fullName>
    </submittedName>
</protein>
<evidence type="ECO:0000313" key="4">
    <source>
        <dbReference type="EMBL" id="CAH2056310.1"/>
    </source>
</evidence>
<keyword evidence="5" id="KW-1185">Reference proteome</keyword>
<comment type="similarity">
    <text evidence="1 3">Belongs to the chorion protein family.</text>
</comment>
<evidence type="ECO:0000256" key="3">
    <source>
        <dbReference type="RuleBase" id="RU004378"/>
    </source>
</evidence>
<proteinExistence type="inferred from homology"/>
<dbReference type="Proteomes" id="UP000837857">
    <property type="component" value="Chromosome 23"/>
</dbReference>
<gene>
    <name evidence="4" type="ORF">IPOD504_LOCUS9546</name>
</gene>
<evidence type="ECO:0000313" key="5">
    <source>
        <dbReference type="Proteomes" id="UP000837857"/>
    </source>
</evidence>
<feature type="non-terminal residue" evidence="4">
    <location>
        <position position="156"/>
    </location>
</feature>
<reference evidence="4" key="1">
    <citation type="submission" date="2022-03" db="EMBL/GenBank/DDBJ databases">
        <authorList>
            <person name="Martin H S."/>
        </authorList>
    </citation>
    <scope>NUCLEOTIDE SEQUENCE</scope>
</reference>
<evidence type="ECO:0000256" key="1">
    <source>
        <dbReference type="ARBA" id="ARBA00005906"/>
    </source>
</evidence>
<sequence length="156" mass="15399">MGWAAQGYACEAPLMVGAQYTSAAPFLGAYDLTAFPSTYGGGFAISSASPISPYGVSVVSENAIEGILAVGGELPFLGTVALEGALPTAGAGTISYGCGNGNVGMISESALSMAAANGFGWPGTGLNYAPTTNGYGYSGAWANPATEYGYGCGAVY</sequence>